<reference evidence="3" key="1">
    <citation type="submission" date="2017-09" db="EMBL/GenBank/DDBJ databases">
        <authorList>
            <person name="Feng G."/>
            <person name="Zhu H."/>
        </authorList>
    </citation>
    <scope>NUCLEOTIDE SEQUENCE [LARGE SCALE GENOMIC DNA]</scope>
    <source>
        <strain evidence="3">1PNM-20</strain>
    </source>
</reference>
<keyword evidence="1" id="KW-0472">Membrane</keyword>
<feature type="transmembrane region" description="Helical" evidence="1">
    <location>
        <begin position="6"/>
        <end position="27"/>
    </location>
</feature>
<evidence type="ECO:0000313" key="3">
    <source>
        <dbReference type="Proteomes" id="UP000218151"/>
    </source>
</evidence>
<dbReference type="EMBL" id="NSLI01000003">
    <property type="protein sequence ID" value="PAX07771.1"/>
    <property type="molecule type" value="Genomic_DNA"/>
</dbReference>
<gene>
    <name evidence="2" type="ORF">CKY28_09060</name>
</gene>
<comment type="caution">
    <text evidence="2">The sequence shown here is derived from an EMBL/GenBank/DDBJ whole genome shotgun (WGS) entry which is preliminary data.</text>
</comment>
<keyword evidence="1" id="KW-0812">Transmembrane</keyword>
<accession>A0A2A2SFH9</accession>
<protein>
    <submittedName>
        <fullName evidence="2">Uncharacterized protein</fullName>
    </submittedName>
</protein>
<sequence length="66" mass="7174">MGAIMSVLMGIALFWLAIAAINFAILIGARYSVRLYDALYGPQPIEVPVERRPIAAANETEIRLAA</sequence>
<dbReference type="AlphaFoldDB" id="A0A2A2SFH9"/>
<evidence type="ECO:0000256" key="1">
    <source>
        <dbReference type="SAM" id="Phobius"/>
    </source>
</evidence>
<name>A0A2A2SFH9_9SPHN</name>
<keyword evidence="1" id="KW-1133">Transmembrane helix</keyword>
<dbReference type="Proteomes" id="UP000218151">
    <property type="component" value="Unassembled WGS sequence"/>
</dbReference>
<proteinExistence type="predicted"/>
<keyword evidence="3" id="KW-1185">Reference proteome</keyword>
<evidence type="ECO:0000313" key="2">
    <source>
        <dbReference type="EMBL" id="PAX07771.1"/>
    </source>
</evidence>
<organism evidence="2 3">
    <name type="scientific">Sphingomonas lenta</name>
    <dbReference type="NCBI Taxonomy" id="1141887"/>
    <lineage>
        <taxon>Bacteria</taxon>
        <taxon>Pseudomonadati</taxon>
        <taxon>Pseudomonadota</taxon>
        <taxon>Alphaproteobacteria</taxon>
        <taxon>Sphingomonadales</taxon>
        <taxon>Sphingomonadaceae</taxon>
        <taxon>Sphingomonas</taxon>
    </lineage>
</organism>